<keyword evidence="10" id="KW-1185">Reference proteome</keyword>
<dbReference type="GO" id="GO:0015833">
    <property type="term" value="P:peptide transport"/>
    <property type="evidence" value="ECO:0007669"/>
    <property type="project" value="InterPro"/>
</dbReference>
<dbReference type="AlphaFoldDB" id="A0A7W7LJR7"/>
<organism evidence="9 10">
    <name type="scientific">Streptomyces olivoverticillatus</name>
    <dbReference type="NCBI Taxonomy" id="66427"/>
    <lineage>
        <taxon>Bacteria</taxon>
        <taxon>Bacillati</taxon>
        <taxon>Actinomycetota</taxon>
        <taxon>Actinomycetes</taxon>
        <taxon>Kitasatosporales</taxon>
        <taxon>Streptomycetaceae</taxon>
        <taxon>Streptomyces</taxon>
    </lineage>
</organism>
<dbReference type="EMBL" id="JACHJH010000001">
    <property type="protein sequence ID" value="MBB4891504.1"/>
    <property type="molecule type" value="Genomic_DNA"/>
</dbReference>
<keyword evidence="4" id="KW-1003">Cell membrane</keyword>
<dbReference type="InterPro" id="IPR027417">
    <property type="entry name" value="P-loop_NTPase"/>
</dbReference>
<dbReference type="SUPFAM" id="SSF52540">
    <property type="entry name" value="P-loop containing nucleoside triphosphate hydrolases"/>
    <property type="match status" value="1"/>
</dbReference>
<dbReference type="GO" id="GO:0005886">
    <property type="term" value="C:plasma membrane"/>
    <property type="evidence" value="ECO:0007669"/>
    <property type="project" value="UniProtKB-SubCell"/>
</dbReference>
<keyword evidence="7" id="KW-0472">Membrane</keyword>
<dbReference type="InterPro" id="IPR050388">
    <property type="entry name" value="ABC_Ni/Peptide_Import"/>
</dbReference>
<dbReference type="PROSITE" id="PS50893">
    <property type="entry name" value="ABC_TRANSPORTER_2"/>
    <property type="match status" value="1"/>
</dbReference>
<gene>
    <name evidence="9" type="ORF">FHS39_000504</name>
</gene>
<evidence type="ECO:0000256" key="5">
    <source>
        <dbReference type="ARBA" id="ARBA00022741"/>
    </source>
</evidence>
<comment type="subcellular location">
    <subcellularLocation>
        <location evidence="1">Cell membrane</location>
        <topology evidence="1">Peripheral membrane protein</topology>
    </subcellularLocation>
</comment>
<evidence type="ECO:0000256" key="2">
    <source>
        <dbReference type="ARBA" id="ARBA00005417"/>
    </source>
</evidence>
<dbReference type="Pfam" id="PF08352">
    <property type="entry name" value="oligo_HPY"/>
    <property type="match status" value="1"/>
</dbReference>
<keyword evidence="3" id="KW-0813">Transport</keyword>
<dbReference type="InterPro" id="IPR017871">
    <property type="entry name" value="ABC_transporter-like_CS"/>
</dbReference>
<dbReference type="GO" id="GO:0016887">
    <property type="term" value="F:ATP hydrolysis activity"/>
    <property type="evidence" value="ECO:0007669"/>
    <property type="project" value="InterPro"/>
</dbReference>
<evidence type="ECO:0000256" key="6">
    <source>
        <dbReference type="ARBA" id="ARBA00022840"/>
    </source>
</evidence>
<evidence type="ECO:0000256" key="4">
    <source>
        <dbReference type="ARBA" id="ARBA00022475"/>
    </source>
</evidence>
<keyword evidence="6 9" id="KW-0067">ATP-binding</keyword>
<dbReference type="Pfam" id="PF00005">
    <property type="entry name" value="ABC_tran"/>
    <property type="match status" value="1"/>
</dbReference>
<dbReference type="Proteomes" id="UP000556084">
    <property type="component" value="Unassembled WGS sequence"/>
</dbReference>
<dbReference type="CDD" id="cd03257">
    <property type="entry name" value="ABC_NikE_OppD_transporters"/>
    <property type="match status" value="1"/>
</dbReference>
<reference evidence="9 10" key="1">
    <citation type="submission" date="2020-08" db="EMBL/GenBank/DDBJ databases">
        <title>Genomic Encyclopedia of Type Strains, Phase III (KMG-III): the genomes of soil and plant-associated and newly described type strains.</title>
        <authorList>
            <person name="Whitman W."/>
        </authorList>
    </citation>
    <scope>NUCLEOTIDE SEQUENCE [LARGE SCALE GENOMIC DNA]</scope>
    <source>
        <strain evidence="9 10">CECT 3266</strain>
    </source>
</reference>
<proteinExistence type="inferred from homology"/>
<sequence>MTAFLSVKDLFVRFSTEDGTVKAVDGLSFDLERGRTLGIVGESGSGKSVTSLSVLGLHDARSTEIRGEILLDGQELTGAPESVLEKLRGDKMAMIFQDSLTALSPYYTVGRQIAEPYRKHTGASKREARQRAVEMLEKVGIPNPSLRVDDYPHQFSGGMRQRAMIAMALVCDPELLIADEPTTALDVTVQAQILDLLKDLQQQTGSAIVLITHDLGVVANTVDELLVMYAGRAVERGSVREVLRAPQHPYTWGLLGSMPRLTSDVNEPLTPIPGTPPSLLAPPPGCPFHPRCAYTAEAGGEVCRTERPVLPPGRGAACHLSAERKRTVFNEQIKPRLG</sequence>
<dbReference type="NCBIfam" id="TIGR01727">
    <property type="entry name" value="oligo_HPY"/>
    <property type="match status" value="1"/>
</dbReference>
<dbReference type="PROSITE" id="PS00211">
    <property type="entry name" value="ABC_TRANSPORTER_1"/>
    <property type="match status" value="1"/>
</dbReference>
<dbReference type="PANTHER" id="PTHR43297:SF2">
    <property type="entry name" value="DIPEPTIDE TRANSPORT ATP-BINDING PROTEIN DPPD"/>
    <property type="match status" value="1"/>
</dbReference>
<protein>
    <submittedName>
        <fullName evidence="9">Peptide/nickel transport system ATP-binding protein</fullName>
    </submittedName>
</protein>
<dbReference type="RefSeq" id="WP_343069320.1">
    <property type="nucleotide sequence ID" value="NZ_JACHJH010000001.1"/>
</dbReference>
<dbReference type="InterPro" id="IPR003593">
    <property type="entry name" value="AAA+_ATPase"/>
</dbReference>
<dbReference type="InterPro" id="IPR003439">
    <property type="entry name" value="ABC_transporter-like_ATP-bd"/>
</dbReference>
<evidence type="ECO:0000256" key="7">
    <source>
        <dbReference type="ARBA" id="ARBA00023136"/>
    </source>
</evidence>
<keyword evidence="5" id="KW-0547">Nucleotide-binding</keyword>
<evidence type="ECO:0000313" key="10">
    <source>
        <dbReference type="Proteomes" id="UP000556084"/>
    </source>
</evidence>
<dbReference type="Gene3D" id="3.40.50.300">
    <property type="entry name" value="P-loop containing nucleotide triphosphate hydrolases"/>
    <property type="match status" value="1"/>
</dbReference>
<evidence type="ECO:0000256" key="3">
    <source>
        <dbReference type="ARBA" id="ARBA00022448"/>
    </source>
</evidence>
<comment type="similarity">
    <text evidence="2">Belongs to the ABC transporter superfamily.</text>
</comment>
<name>A0A7W7LJR7_9ACTN</name>
<comment type="caution">
    <text evidence="9">The sequence shown here is derived from an EMBL/GenBank/DDBJ whole genome shotgun (WGS) entry which is preliminary data.</text>
</comment>
<dbReference type="FunFam" id="3.40.50.300:FF:000016">
    <property type="entry name" value="Oligopeptide ABC transporter ATP-binding component"/>
    <property type="match status" value="1"/>
</dbReference>
<evidence type="ECO:0000313" key="9">
    <source>
        <dbReference type="EMBL" id="MBB4891504.1"/>
    </source>
</evidence>
<dbReference type="PANTHER" id="PTHR43297">
    <property type="entry name" value="OLIGOPEPTIDE TRANSPORT ATP-BINDING PROTEIN APPD"/>
    <property type="match status" value="1"/>
</dbReference>
<accession>A0A7W7LJR7</accession>
<dbReference type="SMART" id="SM00382">
    <property type="entry name" value="AAA"/>
    <property type="match status" value="1"/>
</dbReference>
<evidence type="ECO:0000259" key="8">
    <source>
        <dbReference type="PROSITE" id="PS50893"/>
    </source>
</evidence>
<evidence type="ECO:0000256" key="1">
    <source>
        <dbReference type="ARBA" id="ARBA00004202"/>
    </source>
</evidence>
<dbReference type="InterPro" id="IPR013563">
    <property type="entry name" value="Oligopep_ABC_C"/>
</dbReference>
<feature type="domain" description="ABC transporter" evidence="8">
    <location>
        <begin position="5"/>
        <end position="255"/>
    </location>
</feature>
<dbReference type="GO" id="GO:0005524">
    <property type="term" value="F:ATP binding"/>
    <property type="evidence" value="ECO:0007669"/>
    <property type="project" value="UniProtKB-KW"/>
</dbReference>